<feature type="signal peptide" evidence="1">
    <location>
        <begin position="1"/>
        <end position="26"/>
    </location>
</feature>
<evidence type="ECO:0000256" key="1">
    <source>
        <dbReference type="SAM" id="SignalP"/>
    </source>
</evidence>
<feature type="chain" id="PRO_5002113868" evidence="1">
    <location>
        <begin position="27"/>
        <end position="59"/>
    </location>
</feature>
<evidence type="ECO:0000313" key="2">
    <source>
        <dbReference type="EMBL" id="CEK95374.1"/>
    </source>
</evidence>
<reference evidence="2" key="1">
    <citation type="submission" date="2014-12" db="EMBL/GenBank/DDBJ databases">
        <title>Insight into the proteome of Arion vulgaris.</title>
        <authorList>
            <person name="Aradska J."/>
            <person name="Bulat T."/>
            <person name="Smidak R."/>
            <person name="Sarate P."/>
            <person name="Gangsoo J."/>
            <person name="Sialana F."/>
            <person name="Bilban M."/>
            <person name="Lubec G."/>
        </authorList>
    </citation>
    <scope>NUCLEOTIDE SEQUENCE</scope>
    <source>
        <tissue evidence="2">Skin</tissue>
    </source>
</reference>
<keyword evidence="1" id="KW-0732">Signal</keyword>
<dbReference type="AlphaFoldDB" id="A0A0B7BPZ8"/>
<name>A0A0B7BPZ8_9EUPU</name>
<sequence length="59" mass="6901">MCNNDSMWRKMHQWSMILATQNLMFAIPVLARKTENNANHNEQLTSNPACSSCKQERIY</sequence>
<proteinExistence type="predicted"/>
<dbReference type="EMBL" id="HACG01048509">
    <property type="protein sequence ID" value="CEK95374.1"/>
    <property type="molecule type" value="Transcribed_RNA"/>
</dbReference>
<accession>A0A0B7BPZ8</accession>
<protein>
    <submittedName>
        <fullName evidence="2">Uncharacterized protein</fullName>
    </submittedName>
</protein>
<organism evidence="2">
    <name type="scientific">Arion vulgaris</name>
    <dbReference type="NCBI Taxonomy" id="1028688"/>
    <lineage>
        <taxon>Eukaryota</taxon>
        <taxon>Metazoa</taxon>
        <taxon>Spiralia</taxon>
        <taxon>Lophotrochozoa</taxon>
        <taxon>Mollusca</taxon>
        <taxon>Gastropoda</taxon>
        <taxon>Heterobranchia</taxon>
        <taxon>Euthyneura</taxon>
        <taxon>Panpulmonata</taxon>
        <taxon>Eupulmonata</taxon>
        <taxon>Stylommatophora</taxon>
        <taxon>Helicina</taxon>
        <taxon>Arionoidea</taxon>
        <taxon>Arionidae</taxon>
        <taxon>Arion</taxon>
    </lineage>
</organism>
<gene>
    <name evidence="2" type="primary">ORF206655</name>
</gene>